<evidence type="ECO:0000313" key="10">
    <source>
        <dbReference type="Proteomes" id="UP000297900"/>
    </source>
</evidence>
<feature type="transmembrane region" description="Helical" evidence="8">
    <location>
        <begin position="144"/>
        <end position="166"/>
    </location>
</feature>
<feature type="transmembrane region" description="Helical" evidence="8">
    <location>
        <begin position="270"/>
        <end position="292"/>
    </location>
</feature>
<evidence type="ECO:0000313" key="9">
    <source>
        <dbReference type="EMBL" id="TFE23077.1"/>
    </source>
</evidence>
<comment type="caution">
    <text evidence="9">The sequence shown here is derived from an EMBL/GenBank/DDBJ whole genome shotgun (WGS) entry which is preliminary data.</text>
</comment>
<keyword evidence="3" id="KW-0813">Transport</keyword>
<evidence type="ECO:0000256" key="8">
    <source>
        <dbReference type="SAM" id="Phobius"/>
    </source>
</evidence>
<feature type="transmembrane region" description="Helical" evidence="8">
    <location>
        <begin position="111"/>
        <end position="137"/>
    </location>
</feature>
<evidence type="ECO:0000256" key="2">
    <source>
        <dbReference type="ARBA" id="ARBA00007998"/>
    </source>
</evidence>
<keyword evidence="7 8" id="KW-0472">Membrane</keyword>
<dbReference type="Proteomes" id="UP000297900">
    <property type="component" value="Unassembled WGS sequence"/>
</dbReference>
<feature type="transmembrane region" description="Helical" evidence="8">
    <location>
        <begin position="221"/>
        <end position="241"/>
    </location>
</feature>
<comment type="subcellular location">
    <subcellularLocation>
        <location evidence="1">Membrane</location>
        <topology evidence="1">Multi-pass membrane protein</topology>
    </subcellularLocation>
</comment>
<dbReference type="GO" id="GO:0016020">
    <property type="term" value="C:membrane"/>
    <property type="evidence" value="ECO:0007669"/>
    <property type="project" value="UniProtKB-SubCell"/>
</dbReference>
<feature type="transmembrane region" description="Helical" evidence="8">
    <location>
        <begin position="12"/>
        <end position="32"/>
    </location>
</feature>
<evidence type="ECO:0000256" key="1">
    <source>
        <dbReference type="ARBA" id="ARBA00004141"/>
    </source>
</evidence>
<evidence type="ECO:0000256" key="4">
    <source>
        <dbReference type="ARBA" id="ARBA00022544"/>
    </source>
</evidence>
<dbReference type="EMBL" id="SOMN01000038">
    <property type="protein sequence ID" value="TFE23077.1"/>
    <property type="molecule type" value="Genomic_DNA"/>
</dbReference>
<dbReference type="PANTHER" id="PTHR34975:SF2">
    <property type="entry name" value="SPORE GERMINATION PROTEIN A2"/>
    <property type="match status" value="1"/>
</dbReference>
<evidence type="ECO:0000256" key="5">
    <source>
        <dbReference type="ARBA" id="ARBA00022692"/>
    </source>
</evidence>
<dbReference type="Pfam" id="PF03845">
    <property type="entry name" value="Spore_permease"/>
    <property type="match status" value="1"/>
</dbReference>
<feature type="transmembrane region" description="Helical" evidence="8">
    <location>
        <begin position="84"/>
        <end position="105"/>
    </location>
</feature>
<evidence type="ECO:0000256" key="3">
    <source>
        <dbReference type="ARBA" id="ARBA00022448"/>
    </source>
</evidence>
<keyword evidence="10" id="KW-1185">Reference proteome</keyword>
<gene>
    <name evidence="9" type="ORF">E2980_20220</name>
</gene>
<name>A0A4Y8LTZ4_9BACL</name>
<feature type="transmembrane region" description="Helical" evidence="8">
    <location>
        <begin position="191"/>
        <end position="209"/>
    </location>
</feature>
<dbReference type="AlphaFoldDB" id="A0A4Y8LTZ4"/>
<evidence type="ECO:0000256" key="7">
    <source>
        <dbReference type="ARBA" id="ARBA00023136"/>
    </source>
</evidence>
<dbReference type="OrthoDB" id="2380240at2"/>
<sequence length="364" mass="42207">MQNRVKENYTISGSFVFFLIGVSQTPGIVLNFQSLALRDAGQDAWISIILMGLSLHFIIWMIYKMLGYPAKDVIDVHRTIFGNFIGNTVSLLLVGYYFILALFVFRNYIEIIQVWVFPTLKTWVVGGVLICIIYYAVSGGFRILTGYSFFGVLAPTVLIFALYFPIRQGNLNNLLPVFNHSFLDLLKASKSSSFIFFGIETLLIYFPFLKLPEKNVKWAHFALLFTTFKHTSVIIVTLMYFSQGLLKHSLWPTLGMTKIIELSFIERFEYLFIFMWLTVIIPAICIPIWCCTRIMKRVAKLKPRLSLPFLLAILFIAALMFNERIKIDAFEKFLIEMGFYFIFVYIPFLFIIYVIRAKIGLKRK</sequence>
<protein>
    <submittedName>
        <fullName evidence="9">Spore gernimation protein GerB</fullName>
    </submittedName>
</protein>
<feature type="transmembrane region" description="Helical" evidence="8">
    <location>
        <begin position="333"/>
        <end position="355"/>
    </location>
</feature>
<keyword evidence="5 8" id="KW-0812">Transmembrane</keyword>
<accession>A0A4Y8LTZ4</accession>
<feature type="transmembrane region" description="Helical" evidence="8">
    <location>
        <begin position="304"/>
        <end position="321"/>
    </location>
</feature>
<organism evidence="9 10">
    <name type="scientific">Cohnella luojiensis</name>
    <dbReference type="NCBI Taxonomy" id="652876"/>
    <lineage>
        <taxon>Bacteria</taxon>
        <taxon>Bacillati</taxon>
        <taxon>Bacillota</taxon>
        <taxon>Bacilli</taxon>
        <taxon>Bacillales</taxon>
        <taxon>Paenibacillaceae</taxon>
        <taxon>Cohnella</taxon>
    </lineage>
</organism>
<keyword evidence="6 8" id="KW-1133">Transmembrane helix</keyword>
<keyword evidence="4" id="KW-0309">Germination</keyword>
<dbReference type="GO" id="GO:0009847">
    <property type="term" value="P:spore germination"/>
    <property type="evidence" value="ECO:0007669"/>
    <property type="project" value="InterPro"/>
</dbReference>
<dbReference type="NCBIfam" id="TIGR00912">
    <property type="entry name" value="2A0309"/>
    <property type="match status" value="1"/>
</dbReference>
<feature type="transmembrane region" description="Helical" evidence="8">
    <location>
        <begin position="44"/>
        <end position="63"/>
    </location>
</feature>
<dbReference type="RefSeq" id="WP_135154052.1">
    <property type="nucleotide sequence ID" value="NZ_SOMN01000038.1"/>
</dbReference>
<dbReference type="PANTHER" id="PTHR34975">
    <property type="entry name" value="SPORE GERMINATION PROTEIN A2"/>
    <property type="match status" value="1"/>
</dbReference>
<dbReference type="InterPro" id="IPR004761">
    <property type="entry name" value="Spore_GerAB"/>
</dbReference>
<evidence type="ECO:0000256" key="6">
    <source>
        <dbReference type="ARBA" id="ARBA00022989"/>
    </source>
</evidence>
<reference evidence="9 10" key="1">
    <citation type="submission" date="2019-03" db="EMBL/GenBank/DDBJ databases">
        <title>Cohnella endophytica sp. nov., a novel endophytic bacterium isolated from bark of Sonneratia apetala.</title>
        <authorList>
            <person name="Tuo L."/>
        </authorList>
    </citation>
    <scope>NUCLEOTIDE SEQUENCE [LARGE SCALE GENOMIC DNA]</scope>
    <source>
        <strain evidence="9 10">CCTCC AB 208254</strain>
    </source>
</reference>
<comment type="similarity">
    <text evidence="2">Belongs to the amino acid-polyamine-organocation (APC) superfamily. Spore germination protein (SGP) (TC 2.A.3.9) family.</text>
</comment>
<proteinExistence type="inferred from homology"/>